<accession>A0A3N9UH60</accession>
<organism evidence="1 2">
    <name type="scientific">Lysinibacillus composti</name>
    <dbReference type="NCBI Taxonomy" id="720633"/>
    <lineage>
        <taxon>Bacteria</taxon>
        <taxon>Bacillati</taxon>
        <taxon>Bacillota</taxon>
        <taxon>Bacilli</taxon>
        <taxon>Bacillales</taxon>
        <taxon>Bacillaceae</taxon>
        <taxon>Lysinibacillus</taxon>
    </lineage>
</organism>
<comment type="caution">
    <text evidence="1">The sequence shown here is derived from an EMBL/GenBank/DDBJ whole genome shotgun (WGS) entry which is preliminary data.</text>
</comment>
<evidence type="ECO:0000313" key="2">
    <source>
        <dbReference type="Proteomes" id="UP000274033"/>
    </source>
</evidence>
<keyword evidence="1" id="KW-0969">Cilium</keyword>
<name>A0A3N9UH60_9BACI</name>
<keyword evidence="1" id="KW-0966">Cell projection</keyword>
<dbReference type="Gene3D" id="3.30.160.170">
    <property type="entry name" value="FlaG-like"/>
    <property type="match status" value="1"/>
</dbReference>
<dbReference type="EMBL" id="RRCT01000004">
    <property type="protein sequence ID" value="RQW75427.1"/>
    <property type="molecule type" value="Genomic_DNA"/>
</dbReference>
<dbReference type="PANTHER" id="PTHR37166:SF1">
    <property type="entry name" value="PROTEIN FLAG"/>
    <property type="match status" value="1"/>
</dbReference>
<keyword evidence="1" id="KW-0282">Flagellum</keyword>
<dbReference type="SUPFAM" id="SSF160214">
    <property type="entry name" value="FlaG-like"/>
    <property type="match status" value="1"/>
</dbReference>
<dbReference type="InterPro" id="IPR005186">
    <property type="entry name" value="FlaG"/>
</dbReference>
<protein>
    <submittedName>
        <fullName evidence="1">Flagellar biosynthesis protein FlaG</fullName>
    </submittedName>
</protein>
<sequence length="113" mass="13211">MRIQNQSQSMNVISNSVEINDNKQQKLEGEKLTSEEYVLSNEKIHKAVDSLNEIFEINNRNLKFVFHDGLQEYYVQLVDATTDEVIKEIPSKKLLDTFYEMQKLVGMIIDEKI</sequence>
<dbReference type="PANTHER" id="PTHR37166">
    <property type="entry name" value="PROTEIN FLAG"/>
    <property type="match status" value="1"/>
</dbReference>
<evidence type="ECO:0000313" key="1">
    <source>
        <dbReference type="EMBL" id="RQW75427.1"/>
    </source>
</evidence>
<dbReference type="OrthoDB" id="9799867at2"/>
<dbReference type="RefSeq" id="WP_124763729.1">
    <property type="nucleotide sequence ID" value="NZ_JAFBDY010000003.1"/>
</dbReference>
<dbReference type="Pfam" id="PF03646">
    <property type="entry name" value="FlaG"/>
    <property type="match status" value="1"/>
</dbReference>
<dbReference type="InterPro" id="IPR035924">
    <property type="entry name" value="FlaG-like_sf"/>
</dbReference>
<reference evidence="1 2" key="1">
    <citation type="journal article" date="2013" name="J. Microbiol.">
        <title>Lysinibacillus chungkukjangi sp. nov., isolated from Chungkukjang, Korean fermented soybean food.</title>
        <authorList>
            <person name="Kim S.J."/>
            <person name="Jang Y.H."/>
            <person name="Hamada M."/>
            <person name="Ahn J.H."/>
            <person name="Weon H.Y."/>
            <person name="Suzuki K."/>
            <person name="Whang K.S."/>
            <person name="Kwon S.W."/>
        </authorList>
    </citation>
    <scope>NUCLEOTIDE SEQUENCE [LARGE SCALE GENOMIC DNA]</scope>
    <source>
        <strain evidence="1 2">MCCC 1A12701</strain>
    </source>
</reference>
<dbReference type="AlphaFoldDB" id="A0A3N9UH60"/>
<dbReference type="Proteomes" id="UP000274033">
    <property type="component" value="Unassembled WGS sequence"/>
</dbReference>
<gene>
    <name evidence="1" type="ORF">EBB45_06685</name>
</gene>
<proteinExistence type="predicted"/>
<keyword evidence="2" id="KW-1185">Reference proteome</keyword>